<protein>
    <submittedName>
        <fullName evidence="2">Uncharacterized protein</fullName>
    </submittedName>
</protein>
<dbReference type="EMBL" id="QGNW01000198">
    <property type="protein sequence ID" value="RVW86045.1"/>
    <property type="molecule type" value="Genomic_DNA"/>
</dbReference>
<feature type="compositionally biased region" description="Basic and acidic residues" evidence="1">
    <location>
        <begin position="290"/>
        <end position="316"/>
    </location>
</feature>
<dbReference type="AlphaFoldDB" id="A0A438HNH3"/>
<comment type="caution">
    <text evidence="2">The sequence shown here is derived from an EMBL/GenBank/DDBJ whole genome shotgun (WGS) entry which is preliminary data.</text>
</comment>
<dbReference type="Proteomes" id="UP000288805">
    <property type="component" value="Unassembled WGS sequence"/>
</dbReference>
<evidence type="ECO:0000313" key="3">
    <source>
        <dbReference type="Proteomes" id="UP000288805"/>
    </source>
</evidence>
<sequence>MLVIRMYCGADIFMEVVRMPMLCKRRLLFLEAVRIYKVASYVFYRKVRMRVTRMTMRAMCHCNIRATCHCQMRAMCSQRAGVTVPPCVFVGWGFLVRVESRIFEWVFGFNLGLKKYLQRRKLLHLPRPAMSVRSDRQTGCEGIPGPVLHPNGEQFNTGLHFPLSALFKEFLHFTKIPPVFIHPNIIRHVRAPALPSIGDGTARLYEGRGEGTRGGPGWMGGVLRASGEALLSKLLFSDSGSGKEGHIVDWVEKASIACLNKLFEDRRQGEVLQDAAYRAELDGDCPGVPRESKEADVEKRRALLDNREKKKNEGTLRKAPGQKRGAASPANKDPAKKRKLVKNGRDGPGHVTGLNHSGTSLAAVARLANLADEAASINHPGSPTPDVDAVEAICAAPMEEARAESQSQPLDDPDRLALVLVKGPPSKEASLGTQSEVRTLRAASRSSARDRS</sequence>
<reference evidence="2 3" key="1">
    <citation type="journal article" date="2018" name="PLoS Genet.">
        <title>Population sequencing reveals clonal diversity and ancestral inbreeding in the grapevine cultivar Chardonnay.</title>
        <authorList>
            <person name="Roach M.J."/>
            <person name="Johnson D.L."/>
            <person name="Bohlmann J."/>
            <person name="van Vuuren H.J."/>
            <person name="Jones S.J."/>
            <person name="Pretorius I.S."/>
            <person name="Schmidt S.A."/>
            <person name="Borneman A.R."/>
        </authorList>
    </citation>
    <scope>NUCLEOTIDE SEQUENCE [LARGE SCALE GENOMIC DNA]</scope>
    <source>
        <strain evidence="3">cv. Chardonnay</strain>
        <tissue evidence="2">Leaf</tissue>
    </source>
</reference>
<accession>A0A438HNH3</accession>
<feature type="region of interest" description="Disordered" evidence="1">
    <location>
        <begin position="282"/>
        <end position="357"/>
    </location>
</feature>
<organism evidence="2 3">
    <name type="scientific">Vitis vinifera</name>
    <name type="common">Grape</name>
    <dbReference type="NCBI Taxonomy" id="29760"/>
    <lineage>
        <taxon>Eukaryota</taxon>
        <taxon>Viridiplantae</taxon>
        <taxon>Streptophyta</taxon>
        <taxon>Embryophyta</taxon>
        <taxon>Tracheophyta</taxon>
        <taxon>Spermatophyta</taxon>
        <taxon>Magnoliopsida</taxon>
        <taxon>eudicotyledons</taxon>
        <taxon>Gunneridae</taxon>
        <taxon>Pentapetalae</taxon>
        <taxon>rosids</taxon>
        <taxon>Vitales</taxon>
        <taxon>Vitaceae</taxon>
        <taxon>Viteae</taxon>
        <taxon>Vitis</taxon>
    </lineage>
</organism>
<name>A0A438HNH3_VITVI</name>
<evidence type="ECO:0000256" key="1">
    <source>
        <dbReference type="SAM" id="MobiDB-lite"/>
    </source>
</evidence>
<proteinExistence type="predicted"/>
<gene>
    <name evidence="2" type="ORF">CK203_041501</name>
</gene>
<feature type="region of interest" description="Disordered" evidence="1">
    <location>
        <begin position="423"/>
        <end position="452"/>
    </location>
</feature>
<evidence type="ECO:0000313" key="2">
    <source>
        <dbReference type="EMBL" id="RVW86045.1"/>
    </source>
</evidence>